<dbReference type="EMBL" id="SOKJ01000311">
    <property type="protein sequence ID" value="TET09169.1"/>
    <property type="molecule type" value="Genomic_DNA"/>
</dbReference>
<dbReference type="PANTHER" id="PTHR30036">
    <property type="entry name" value="D-XYLOSE-BINDING PERIPLASMIC PROTEIN"/>
    <property type="match status" value="1"/>
</dbReference>
<gene>
    <name evidence="4" type="ORF">E3J84_05445</name>
</gene>
<dbReference type="PANTHER" id="PTHR30036:SF7">
    <property type="entry name" value="ABC TRANSPORTER PERIPLASMIC-BINDING PROTEIN YPHF"/>
    <property type="match status" value="1"/>
</dbReference>
<dbReference type="AlphaFoldDB" id="A0A523RU22"/>
<organism evidence="4 5">
    <name type="scientific">Aerophobetes bacterium</name>
    <dbReference type="NCBI Taxonomy" id="2030807"/>
    <lineage>
        <taxon>Bacteria</taxon>
        <taxon>Candidatus Aerophobota</taxon>
    </lineage>
</organism>
<evidence type="ECO:0000256" key="1">
    <source>
        <dbReference type="ARBA" id="ARBA00004196"/>
    </source>
</evidence>
<accession>A0A523RU22</accession>
<dbReference type="InterPro" id="IPR050555">
    <property type="entry name" value="Bact_Solute-Bind_Prot2"/>
</dbReference>
<evidence type="ECO:0000256" key="2">
    <source>
        <dbReference type="ARBA" id="ARBA00007639"/>
    </source>
</evidence>
<comment type="caution">
    <text evidence="4">The sequence shown here is derived from an EMBL/GenBank/DDBJ whole genome shotgun (WGS) entry which is preliminary data.</text>
</comment>
<dbReference type="Proteomes" id="UP000316360">
    <property type="component" value="Unassembled WGS sequence"/>
</dbReference>
<dbReference type="Gene3D" id="3.40.50.2300">
    <property type="match status" value="2"/>
</dbReference>
<comment type="similarity">
    <text evidence="2">Belongs to the bacterial solute-binding protein 2 family.</text>
</comment>
<name>A0A523RU22_UNCAE</name>
<comment type="subcellular location">
    <subcellularLocation>
        <location evidence="1">Cell envelope</location>
    </subcellularLocation>
</comment>
<feature type="domain" description="Periplasmic binding protein" evidence="3">
    <location>
        <begin position="47"/>
        <end position="291"/>
    </location>
</feature>
<evidence type="ECO:0000259" key="3">
    <source>
        <dbReference type="Pfam" id="PF13407"/>
    </source>
</evidence>
<evidence type="ECO:0000313" key="5">
    <source>
        <dbReference type="Proteomes" id="UP000316360"/>
    </source>
</evidence>
<evidence type="ECO:0000313" key="4">
    <source>
        <dbReference type="EMBL" id="TET09169.1"/>
    </source>
</evidence>
<dbReference type="GO" id="GO:0030288">
    <property type="term" value="C:outer membrane-bounded periplasmic space"/>
    <property type="evidence" value="ECO:0007669"/>
    <property type="project" value="TreeGrafter"/>
</dbReference>
<reference evidence="4 5" key="1">
    <citation type="submission" date="2019-03" db="EMBL/GenBank/DDBJ databases">
        <title>Metabolic potential of uncultured bacteria and archaea associated with petroleum seepage in deep-sea sediments.</title>
        <authorList>
            <person name="Dong X."/>
            <person name="Hubert C."/>
        </authorList>
    </citation>
    <scope>NUCLEOTIDE SEQUENCE [LARGE SCALE GENOMIC DNA]</scope>
    <source>
        <strain evidence="4">E44_bin7</strain>
    </source>
</reference>
<sequence length="337" mass="37254">MCGRKFKVVLLFVLVTVLAIGVFSGQAANAQPKYKFFYVSHMGPADPNSNWFTVGMKRFEERYSDVSVEYLTPPSPTPRGQLQMLKTAIAMAPDGLIVSMTAPEMFDATLRDAIKKGIPVVAFNIADPRPEDERIPYLTYVGGDEYLTGYRLGKRYLELRGKPTKVAVFQFNPAHVGLEARAKGMKDVMKEVGVPTEKVALSPDAGESMSVMTSYLTANPEVDMVFAVTTYGEPWTVSVLKKLGKENEVDIIGVDASPTSLEGIKRGIIVAAQSQGFYLQAYLPLTILYMYSRYGLSPAADVLTGPIVIDKTNVDKFIKMVKTIFGEEIYNKLVAWR</sequence>
<protein>
    <submittedName>
        <fullName evidence="4">Sugar ABC transporter</fullName>
    </submittedName>
</protein>
<proteinExistence type="inferred from homology"/>
<dbReference type="GO" id="GO:0030246">
    <property type="term" value="F:carbohydrate binding"/>
    <property type="evidence" value="ECO:0007669"/>
    <property type="project" value="TreeGrafter"/>
</dbReference>
<dbReference type="SUPFAM" id="SSF53822">
    <property type="entry name" value="Periplasmic binding protein-like I"/>
    <property type="match status" value="1"/>
</dbReference>
<dbReference type="Pfam" id="PF13407">
    <property type="entry name" value="Peripla_BP_4"/>
    <property type="match status" value="1"/>
</dbReference>
<dbReference type="InterPro" id="IPR025997">
    <property type="entry name" value="SBP_2_dom"/>
</dbReference>
<dbReference type="InterPro" id="IPR028082">
    <property type="entry name" value="Peripla_BP_I"/>
</dbReference>